<dbReference type="PROSITE" id="PS50011">
    <property type="entry name" value="PROTEIN_KINASE_DOM"/>
    <property type="match status" value="1"/>
</dbReference>
<evidence type="ECO:0000313" key="10">
    <source>
        <dbReference type="EMBL" id="MBO2458188.1"/>
    </source>
</evidence>
<keyword evidence="8" id="KW-0472">Membrane</keyword>
<keyword evidence="6 7" id="KW-0067">ATP-binding</keyword>
<accession>A0ABS3RN79</accession>
<feature type="transmembrane region" description="Helical" evidence="8">
    <location>
        <begin position="314"/>
        <end position="333"/>
    </location>
</feature>
<keyword evidence="8" id="KW-0812">Transmembrane</keyword>
<feature type="transmembrane region" description="Helical" evidence="8">
    <location>
        <begin position="410"/>
        <end position="430"/>
    </location>
</feature>
<protein>
    <recommendedName>
        <fullName evidence="1">non-specific serine/threonine protein kinase</fullName>
        <ecNumber evidence="1">2.7.11.1</ecNumber>
    </recommendedName>
</protein>
<gene>
    <name evidence="10" type="ORF">J4709_11470</name>
</gene>
<evidence type="ECO:0000256" key="5">
    <source>
        <dbReference type="ARBA" id="ARBA00022777"/>
    </source>
</evidence>
<sequence>MGWDGDGVLAGRYRNLGRIGQGGMGAVWRAHDLDLDREVAIKELQVPEQVTDQERRVWYARMEREARAAARLRHTGIVTVYDRVMGDDGRPWIVMELVRGRSLEQLLAEQGSLPQSQVAAIGLAMLDALSAAHAQGVVHRDVKPANVLLEGGRVLLTDFGIAAVEGDVTITRSGTVLGTPAYMSPEQVEGKSVTPASDLWSLAATLYAAVEGRRPFDGPSHGAVFVAIATQQPPTPRCGGPLAQVLNGLLRKDPDERLSPAQVRDLLASALAPAVETAVETAADVRSPVPYQPPRTALLHPSASDTPLRRYRTALLRAALLCTALSVLTFLTVPWRQHHPESALEEYWGSSPLLLLPTAVALILMCGLWFLPHRPILTLALVSTTLVGHQIEVVIHFADSWVAPNLGFQISWVLGTLAFMLVFTPMNLSLAGQVADPSMRRAVLTIAVLVEGLVAMFWVVPFYRVGTWVLDLAASPRLVPFLILLGLIWLGTQPFIWSSKLRAEVTRR</sequence>
<name>A0ABS3RN79_9ACTN</name>
<evidence type="ECO:0000313" key="11">
    <source>
        <dbReference type="Proteomes" id="UP000680206"/>
    </source>
</evidence>
<evidence type="ECO:0000256" key="1">
    <source>
        <dbReference type="ARBA" id="ARBA00012513"/>
    </source>
</evidence>
<dbReference type="PANTHER" id="PTHR43289">
    <property type="entry name" value="MITOGEN-ACTIVATED PROTEIN KINASE KINASE KINASE 20-RELATED"/>
    <property type="match status" value="1"/>
</dbReference>
<keyword evidence="4 7" id="KW-0547">Nucleotide-binding</keyword>
<dbReference type="InterPro" id="IPR008271">
    <property type="entry name" value="Ser/Thr_kinase_AS"/>
</dbReference>
<dbReference type="Proteomes" id="UP000680206">
    <property type="component" value="Unassembled WGS sequence"/>
</dbReference>
<evidence type="ECO:0000256" key="8">
    <source>
        <dbReference type="SAM" id="Phobius"/>
    </source>
</evidence>
<dbReference type="Gene3D" id="3.30.200.20">
    <property type="entry name" value="Phosphorylase Kinase, domain 1"/>
    <property type="match status" value="1"/>
</dbReference>
<keyword evidence="3" id="KW-0808">Transferase</keyword>
<dbReference type="PROSITE" id="PS00107">
    <property type="entry name" value="PROTEIN_KINASE_ATP"/>
    <property type="match status" value="1"/>
</dbReference>
<feature type="domain" description="Protein kinase" evidence="9">
    <location>
        <begin position="13"/>
        <end position="275"/>
    </location>
</feature>
<feature type="transmembrane region" description="Helical" evidence="8">
    <location>
        <begin position="442"/>
        <end position="463"/>
    </location>
</feature>
<dbReference type="PANTHER" id="PTHR43289:SF6">
    <property type="entry name" value="SERINE_THREONINE-PROTEIN KINASE NEKL-3"/>
    <property type="match status" value="1"/>
</dbReference>
<evidence type="ECO:0000256" key="7">
    <source>
        <dbReference type="PROSITE-ProRule" id="PRU10141"/>
    </source>
</evidence>
<dbReference type="SUPFAM" id="SSF56112">
    <property type="entry name" value="Protein kinase-like (PK-like)"/>
    <property type="match status" value="1"/>
</dbReference>
<feature type="transmembrane region" description="Helical" evidence="8">
    <location>
        <begin position="478"/>
        <end position="498"/>
    </location>
</feature>
<dbReference type="RefSeq" id="WP_208239949.1">
    <property type="nucleotide sequence ID" value="NZ_JAGEPF010000006.1"/>
</dbReference>
<evidence type="ECO:0000256" key="4">
    <source>
        <dbReference type="ARBA" id="ARBA00022741"/>
    </source>
</evidence>
<proteinExistence type="predicted"/>
<keyword evidence="11" id="KW-1185">Reference proteome</keyword>
<dbReference type="CDD" id="cd14014">
    <property type="entry name" value="STKc_PknB_like"/>
    <property type="match status" value="1"/>
</dbReference>
<dbReference type="InterPro" id="IPR000719">
    <property type="entry name" value="Prot_kinase_dom"/>
</dbReference>
<feature type="transmembrane region" description="Helical" evidence="8">
    <location>
        <begin position="378"/>
        <end position="398"/>
    </location>
</feature>
<feature type="transmembrane region" description="Helical" evidence="8">
    <location>
        <begin position="353"/>
        <end position="371"/>
    </location>
</feature>
<dbReference type="InterPro" id="IPR011009">
    <property type="entry name" value="Kinase-like_dom_sf"/>
</dbReference>
<dbReference type="GO" id="GO:0004674">
    <property type="term" value="F:protein serine/threonine kinase activity"/>
    <property type="evidence" value="ECO:0007669"/>
    <property type="project" value="UniProtKB-KW"/>
</dbReference>
<comment type="caution">
    <text evidence="10">The sequence shown here is derived from an EMBL/GenBank/DDBJ whole genome shotgun (WGS) entry which is preliminary data.</text>
</comment>
<dbReference type="EMBL" id="JAGEPF010000006">
    <property type="protein sequence ID" value="MBO2458188.1"/>
    <property type="molecule type" value="Genomic_DNA"/>
</dbReference>
<evidence type="ECO:0000256" key="2">
    <source>
        <dbReference type="ARBA" id="ARBA00022527"/>
    </source>
</evidence>
<keyword evidence="5 10" id="KW-0418">Kinase</keyword>
<keyword evidence="2 10" id="KW-0723">Serine/threonine-protein kinase</keyword>
<dbReference type="InterPro" id="IPR017441">
    <property type="entry name" value="Protein_kinase_ATP_BS"/>
</dbReference>
<dbReference type="EC" id="2.7.11.1" evidence="1"/>
<keyword evidence="8" id="KW-1133">Transmembrane helix</keyword>
<dbReference type="SMART" id="SM00220">
    <property type="entry name" value="S_TKc"/>
    <property type="match status" value="1"/>
</dbReference>
<organism evidence="10 11">
    <name type="scientific">Actinomadura violacea</name>
    <dbReference type="NCBI Taxonomy" id="2819934"/>
    <lineage>
        <taxon>Bacteria</taxon>
        <taxon>Bacillati</taxon>
        <taxon>Actinomycetota</taxon>
        <taxon>Actinomycetes</taxon>
        <taxon>Streptosporangiales</taxon>
        <taxon>Thermomonosporaceae</taxon>
        <taxon>Actinomadura</taxon>
    </lineage>
</organism>
<dbReference type="Pfam" id="PF00069">
    <property type="entry name" value="Pkinase"/>
    <property type="match status" value="1"/>
</dbReference>
<dbReference type="PROSITE" id="PS00108">
    <property type="entry name" value="PROTEIN_KINASE_ST"/>
    <property type="match status" value="1"/>
</dbReference>
<feature type="binding site" evidence="7">
    <location>
        <position position="42"/>
    </location>
    <ligand>
        <name>ATP</name>
        <dbReference type="ChEBI" id="CHEBI:30616"/>
    </ligand>
</feature>
<evidence type="ECO:0000256" key="3">
    <source>
        <dbReference type="ARBA" id="ARBA00022679"/>
    </source>
</evidence>
<evidence type="ECO:0000256" key="6">
    <source>
        <dbReference type="ARBA" id="ARBA00022840"/>
    </source>
</evidence>
<dbReference type="Gene3D" id="1.10.510.10">
    <property type="entry name" value="Transferase(Phosphotransferase) domain 1"/>
    <property type="match status" value="1"/>
</dbReference>
<reference evidence="10 11" key="1">
    <citation type="submission" date="2021-03" db="EMBL/GenBank/DDBJ databases">
        <title>Actinomadura violae sp. nov., isolated from lichen in Thailand.</title>
        <authorList>
            <person name="Kanchanasin P."/>
            <person name="Saeng-In P."/>
            <person name="Phongsopitanun W."/>
            <person name="Yuki M."/>
            <person name="Kudo T."/>
            <person name="Ohkuma M."/>
            <person name="Tanasupawat S."/>
        </authorList>
    </citation>
    <scope>NUCLEOTIDE SEQUENCE [LARGE SCALE GENOMIC DNA]</scope>
    <source>
        <strain evidence="10 11">LCR2-06</strain>
    </source>
</reference>
<evidence type="ECO:0000259" key="9">
    <source>
        <dbReference type="PROSITE" id="PS50011"/>
    </source>
</evidence>